<feature type="compositionally biased region" description="Low complexity" evidence="1">
    <location>
        <begin position="1"/>
        <end position="24"/>
    </location>
</feature>
<dbReference type="EMBL" id="AGUD01000297">
    <property type="protein sequence ID" value="EHN09235.1"/>
    <property type="molecule type" value="Genomic_DNA"/>
</dbReference>
<evidence type="ECO:0000313" key="2">
    <source>
        <dbReference type="EMBL" id="EHN09235.1"/>
    </source>
</evidence>
<evidence type="ECO:0000313" key="3">
    <source>
        <dbReference type="Proteomes" id="UP000005143"/>
    </source>
</evidence>
<dbReference type="AlphaFoldDB" id="H0EAR0"/>
<reference evidence="2 3" key="1">
    <citation type="journal article" date="2013" name="Biodegradation">
        <title>Quantitative proteomic analysis of ibuprofen-degrading Patulibacter sp. strain I11.</title>
        <authorList>
            <person name="Almeida B."/>
            <person name="Kjeldal H."/>
            <person name="Lolas I."/>
            <person name="Knudsen A.D."/>
            <person name="Carvalho G."/>
            <person name="Nielsen K.L."/>
            <person name="Barreto Crespo M.T."/>
            <person name="Stensballe A."/>
            <person name="Nielsen J.L."/>
        </authorList>
    </citation>
    <scope>NUCLEOTIDE SEQUENCE [LARGE SCALE GENOMIC DNA]</scope>
    <source>
        <strain evidence="2 3">I11</strain>
    </source>
</reference>
<feature type="region of interest" description="Disordered" evidence="1">
    <location>
        <begin position="1"/>
        <end position="44"/>
    </location>
</feature>
<keyword evidence="3" id="KW-1185">Reference proteome</keyword>
<protein>
    <submittedName>
        <fullName evidence="2">Uncharacterized protein</fullName>
    </submittedName>
</protein>
<name>H0EAR0_9ACTN</name>
<organism evidence="2 3">
    <name type="scientific">Patulibacter medicamentivorans</name>
    <dbReference type="NCBI Taxonomy" id="1097667"/>
    <lineage>
        <taxon>Bacteria</taxon>
        <taxon>Bacillati</taxon>
        <taxon>Actinomycetota</taxon>
        <taxon>Thermoleophilia</taxon>
        <taxon>Solirubrobacterales</taxon>
        <taxon>Patulibacteraceae</taxon>
        <taxon>Patulibacter</taxon>
    </lineage>
</organism>
<evidence type="ECO:0000256" key="1">
    <source>
        <dbReference type="SAM" id="MobiDB-lite"/>
    </source>
</evidence>
<sequence>MASSAPRAAGSGGRSPAASAPTATFAEVACYDPADPREPRRSPD</sequence>
<accession>H0EAR0</accession>
<proteinExistence type="predicted"/>
<comment type="caution">
    <text evidence="2">The sequence shown here is derived from an EMBL/GenBank/DDBJ whole genome shotgun (WGS) entry which is preliminary data.</text>
</comment>
<feature type="compositionally biased region" description="Basic and acidic residues" evidence="1">
    <location>
        <begin position="34"/>
        <end position="44"/>
    </location>
</feature>
<gene>
    <name evidence="2" type="ORF">PAI11_39340</name>
</gene>
<dbReference type="Proteomes" id="UP000005143">
    <property type="component" value="Unassembled WGS sequence"/>
</dbReference>